<proteinExistence type="inferred from homology"/>
<evidence type="ECO:0000256" key="4">
    <source>
        <dbReference type="ARBA" id="ARBA00022827"/>
    </source>
</evidence>
<feature type="binding site" evidence="5">
    <location>
        <position position="269"/>
    </location>
    <ligand>
        <name>FAD</name>
        <dbReference type="ChEBI" id="CHEBI:57692"/>
    </ligand>
</feature>
<dbReference type="PIRSF" id="PIRSF000137">
    <property type="entry name" value="Alcohol_oxidase"/>
    <property type="match status" value="1"/>
</dbReference>
<comment type="similarity">
    <text evidence="2 6">Belongs to the GMC oxidoreductase family.</text>
</comment>
<dbReference type="PANTHER" id="PTHR11552:SF147">
    <property type="entry name" value="CHOLINE DEHYDROGENASE, MITOCHONDRIAL"/>
    <property type="match status" value="1"/>
</dbReference>
<dbReference type="Gene3D" id="3.50.50.60">
    <property type="entry name" value="FAD/NAD(P)-binding domain"/>
    <property type="match status" value="1"/>
</dbReference>
<feature type="domain" description="Glucose-methanol-choline oxidoreductase N-terminal" evidence="7">
    <location>
        <begin position="125"/>
        <end position="148"/>
    </location>
</feature>
<dbReference type="SUPFAM" id="SSF51905">
    <property type="entry name" value="FAD/NAD(P)-binding domain"/>
    <property type="match status" value="1"/>
</dbReference>
<evidence type="ECO:0000259" key="7">
    <source>
        <dbReference type="PROSITE" id="PS00623"/>
    </source>
</evidence>
<dbReference type="InterPro" id="IPR012132">
    <property type="entry name" value="GMC_OxRdtase"/>
</dbReference>
<comment type="caution">
    <text evidence="8">The sequence shown here is derived from an EMBL/GenBank/DDBJ whole genome shotgun (WGS) entry which is preliminary data.</text>
</comment>
<evidence type="ECO:0000256" key="1">
    <source>
        <dbReference type="ARBA" id="ARBA00001974"/>
    </source>
</evidence>
<dbReference type="Gene3D" id="3.30.560.10">
    <property type="entry name" value="Glucose Oxidase, domain 3"/>
    <property type="match status" value="1"/>
</dbReference>
<dbReference type="Pfam" id="PF05199">
    <property type="entry name" value="GMC_oxred_C"/>
    <property type="match status" value="1"/>
</dbReference>
<dbReference type="GO" id="GO:0016614">
    <property type="term" value="F:oxidoreductase activity, acting on CH-OH group of donors"/>
    <property type="evidence" value="ECO:0007669"/>
    <property type="project" value="InterPro"/>
</dbReference>
<keyword evidence="3 6" id="KW-0285">Flavoprotein</keyword>
<comment type="cofactor">
    <cofactor evidence="1 5">
        <name>FAD</name>
        <dbReference type="ChEBI" id="CHEBI:57692"/>
    </cofactor>
</comment>
<dbReference type="InterPro" id="IPR007867">
    <property type="entry name" value="GMC_OxRtase_C"/>
</dbReference>
<evidence type="ECO:0000313" key="8">
    <source>
        <dbReference type="EMBL" id="CAF4953645.1"/>
    </source>
</evidence>
<dbReference type="AlphaFoldDB" id="A0A821XZ04"/>
<dbReference type="Proteomes" id="UP000663880">
    <property type="component" value="Unassembled WGS sequence"/>
</dbReference>
<dbReference type="OrthoDB" id="284473at2759"/>
<feature type="binding site" evidence="5">
    <location>
        <begin position="536"/>
        <end position="537"/>
    </location>
    <ligand>
        <name>FAD</name>
        <dbReference type="ChEBI" id="CHEBI:57692"/>
    </ligand>
</feature>
<gene>
    <name evidence="8" type="ORF">PMACD_LOCUS15952</name>
</gene>
<accession>A0A821XZ04</accession>
<evidence type="ECO:0000256" key="6">
    <source>
        <dbReference type="RuleBase" id="RU003968"/>
    </source>
</evidence>
<dbReference type="PANTHER" id="PTHR11552">
    <property type="entry name" value="GLUCOSE-METHANOL-CHOLINE GMC OXIDOREDUCTASE"/>
    <property type="match status" value="1"/>
</dbReference>
<sequence length="598" mass="66152">METYGVWGGGAAGATIAAALNYFAAAQCLLREPWPPQANLENGTVFDFIVVGGGTAGAALASRLSELRDHTVLLLEAGGDPPLESIIPGFRDAMKQSAVDWNFTTTNDNFSSQALRDGSQRQPRGKMLGGSGSINDMIYSRGFPADYDEWAAELGEDWNWKNVLKMFKRTEHLTDERIINNPYLTQFHGFGGEIEVAGFNESTRATDEFLAAFKEMGFSIVPDMTNPYEIGAGRFSHTIREGRRESSVTALLNSAAKRDNMYVLKKSFVSKILIEQNKAYGVQVLKDNKTLNFYATRDIIVSAGTFNTAKLLLLSGVGPKEHLKEMGVDVVADLPVGDNLHDHIMVLNFISSEEGSCKKNENEHYLDIIEYLYDRRGFFQKTSDLAAYISYNSSTPNVPDFAFYPTCMGKNNDFYEACTNILGFKSYICERITSANIVKEILIVAVVNLKPQSRGRVRLKTRDPLDSPLIFSGTFSDEKDLMHYPAAIRTARAIANSTYFRKKRAEVIDLELEECKGNDGDDMLRCWAKSMATSAWHAVGTAALGSVLDSKLRVRGVRNLRVADASAMPTIIRGNTNAPVIMIAEMAAEFIKESLLLL</sequence>
<reference evidence="8" key="1">
    <citation type="submission" date="2021-02" db="EMBL/GenBank/DDBJ databases">
        <authorList>
            <person name="Steward A R."/>
        </authorList>
    </citation>
    <scope>NUCLEOTIDE SEQUENCE</scope>
</reference>
<evidence type="ECO:0000313" key="9">
    <source>
        <dbReference type="Proteomes" id="UP000663880"/>
    </source>
</evidence>
<dbReference type="GO" id="GO:0050660">
    <property type="term" value="F:flavin adenine dinucleotide binding"/>
    <property type="evidence" value="ECO:0007669"/>
    <property type="project" value="InterPro"/>
</dbReference>
<dbReference type="EMBL" id="CAJOBZ010000076">
    <property type="protein sequence ID" value="CAF4953645.1"/>
    <property type="molecule type" value="Genomic_DNA"/>
</dbReference>
<organism evidence="8 9">
    <name type="scientific">Pieris macdunnoughi</name>
    <dbReference type="NCBI Taxonomy" id="345717"/>
    <lineage>
        <taxon>Eukaryota</taxon>
        <taxon>Metazoa</taxon>
        <taxon>Ecdysozoa</taxon>
        <taxon>Arthropoda</taxon>
        <taxon>Hexapoda</taxon>
        <taxon>Insecta</taxon>
        <taxon>Pterygota</taxon>
        <taxon>Neoptera</taxon>
        <taxon>Endopterygota</taxon>
        <taxon>Lepidoptera</taxon>
        <taxon>Glossata</taxon>
        <taxon>Ditrysia</taxon>
        <taxon>Papilionoidea</taxon>
        <taxon>Pieridae</taxon>
        <taxon>Pierinae</taxon>
        <taxon>Pieris</taxon>
    </lineage>
</organism>
<dbReference type="Pfam" id="PF00732">
    <property type="entry name" value="GMC_oxred_N"/>
    <property type="match status" value="1"/>
</dbReference>
<protein>
    <recommendedName>
        <fullName evidence="7">Glucose-methanol-choline oxidoreductase N-terminal domain-containing protein</fullName>
    </recommendedName>
</protein>
<name>A0A821XZ04_9NEOP</name>
<dbReference type="SUPFAM" id="SSF54373">
    <property type="entry name" value="FAD-linked reductases, C-terminal domain"/>
    <property type="match status" value="1"/>
</dbReference>
<dbReference type="InterPro" id="IPR036188">
    <property type="entry name" value="FAD/NAD-bd_sf"/>
</dbReference>
<evidence type="ECO:0000256" key="5">
    <source>
        <dbReference type="PIRSR" id="PIRSR000137-2"/>
    </source>
</evidence>
<keyword evidence="9" id="KW-1185">Reference proteome</keyword>
<dbReference type="PROSITE" id="PS00623">
    <property type="entry name" value="GMC_OXRED_1"/>
    <property type="match status" value="1"/>
</dbReference>
<keyword evidence="4 5" id="KW-0274">FAD</keyword>
<evidence type="ECO:0000256" key="2">
    <source>
        <dbReference type="ARBA" id="ARBA00010790"/>
    </source>
</evidence>
<dbReference type="InterPro" id="IPR000172">
    <property type="entry name" value="GMC_OxRdtase_N"/>
</dbReference>
<evidence type="ECO:0000256" key="3">
    <source>
        <dbReference type="ARBA" id="ARBA00022630"/>
    </source>
</evidence>